<dbReference type="AlphaFoldDB" id="A0A372MIN6"/>
<accession>A0A372MIN6</accession>
<sequence length="981" mass="113226">MVFDAEESYLGYHPDREKPVVDLAGLDPTNDLLYIADTYGIYKSGEGFSRAAGEENNLIWGGSSDQDALEIRKFLNREKSSTVVAEYNTFATPTPSYVQAQMFELLGTRWTGWTGMYVHDLSSKGETPSWIREMHAGTWEYSGSGIILYNIHDEVIVLPSKQLLGPDEMQLSFTESGTKTLGISGSVAYEMIFDISEPLEGTEVLANYTLDLTEQGKAVLRSYGLEDTFPAIQLKKTANHRAYYLSGNWAFSRRNLRFSKLKGMQWFMEKTANENEIFYWKFYLPLLSSIFQEAEERKAFQIPDLTQSTTMIGQTKVVARATSRELLLYNNETWQPFFVYGMNLGTATPGKWFTEFPKDKSLYYRYLVQMGELGINTLRIYTLLDPEFYDAFSLYNRLHPDKPIYLMQEVWPEEEPPGHDYLKEAYQQAFEEEIRNVVDAIHGNADISERKGRAYGSYQNDISSYVIGYLVGRELEPHEVEETDHQHEGYRFIGSYISTTEEATPTESWLAQSCDYLLDYEEETYGWQHPVSLVNWPTLDYLTHESERDEFGVKKDEYNDRTTVDINHLVLGEKNKAGLFGSYHIYPNYPDFMNNDPSYNAYEDDEGRFRYGGYLRAFMEGHQRYPAVVAEFGIATGMGNAHYNPDGYHHGGLSEQDQGKMIIRMFETMEREGYSGGIIFAWMDEWAKKTWTTEPYMVPYDRQILWHNAVDPEQNYGILANEAVKPRRSTVAHGAQDFIETMEVRADASFLWFDFTFSRPLELEQEQLIIGIDTIYRDRGELKYTPDIPYEASFGMEYVVLINAEQNAQLLALDEANYTRYNFSTAPGLTRKGQFTPLIKLINRKRALGDGTIIEPHYEDASHLRYGELLGATNHWYKEANTLTVRIPWTRINVSDPSSHQVLDDERQYYSDPLRDTITTSATDSLRLSTLVIEKDSGIMTDSIPSISFTWNPWNQPVYQQRLKQSYKILQTYFHEKRSSL</sequence>
<keyword evidence="2" id="KW-1185">Reference proteome</keyword>
<proteinExistence type="predicted"/>
<protein>
    <submittedName>
        <fullName evidence="1">Uncharacterized protein</fullName>
    </submittedName>
</protein>
<dbReference type="SUPFAM" id="SSF51445">
    <property type="entry name" value="(Trans)glycosidases"/>
    <property type="match status" value="1"/>
</dbReference>
<organism evidence="1 2">
    <name type="scientific">Sphaerochaeta halotolerans</name>
    <dbReference type="NCBI Taxonomy" id="2293840"/>
    <lineage>
        <taxon>Bacteria</taxon>
        <taxon>Pseudomonadati</taxon>
        <taxon>Spirochaetota</taxon>
        <taxon>Spirochaetia</taxon>
        <taxon>Spirochaetales</taxon>
        <taxon>Sphaerochaetaceae</taxon>
        <taxon>Sphaerochaeta</taxon>
    </lineage>
</organism>
<gene>
    <name evidence="1" type="ORF">DYP60_03995</name>
</gene>
<name>A0A372MIN6_9SPIR</name>
<reference evidence="1 2" key="2">
    <citation type="submission" date="2018-09" db="EMBL/GenBank/DDBJ databases">
        <title>Genome of Sphaerochaeta halotolerans strain 4-11.</title>
        <authorList>
            <person name="Nazina T.N."/>
            <person name="Sokolova D.S."/>
        </authorList>
    </citation>
    <scope>NUCLEOTIDE SEQUENCE [LARGE SCALE GENOMIC DNA]</scope>
    <source>
        <strain evidence="1 2">4-11</strain>
    </source>
</reference>
<dbReference type="EMBL" id="QUWK01000003">
    <property type="protein sequence ID" value="RFU95645.1"/>
    <property type="molecule type" value="Genomic_DNA"/>
</dbReference>
<dbReference type="Proteomes" id="UP000264002">
    <property type="component" value="Unassembled WGS sequence"/>
</dbReference>
<reference evidence="2" key="1">
    <citation type="submission" date="2018-08" db="EMBL/GenBank/DDBJ databases">
        <authorList>
            <person name="Grouzdev D.S."/>
            <person name="Krutkina M.S."/>
        </authorList>
    </citation>
    <scope>NUCLEOTIDE SEQUENCE [LARGE SCALE GENOMIC DNA]</scope>
    <source>
        <strain evidence="2">4-11</strain>
    </source>
</reference>
<dbReference type="InterPro" id="IPR017853">
    <property type="entry name" value="GH"/>
</dbReference>
<dbReference type="Gene3D" id="3.20.20.80">
    <property type="entry name" value="Glycosidases"/>
    <property type="match status" value="2"/>
</dbReference>
<evidence type="ECO:0000313" key="2">
    <source>
        <dbReference type="Proteomes" id="UP000264002"/>
    </source>
</evidence>
<evidence type="ECO:0000313" key="1">
    <source>
        <dbReference type="EMBL" id="RFU95645.1"/>
    </source>
</evidence>
<comment type="caution">
    <text evidence="1">The sequence shown here is derived from an EMBL/GenBank/DDBJ whole genome shotgun (WGS) entry which is preliminary data.</text>
</comment>